<keyword evidence="2" id="KW-1185">Reference proteome</keyword>
<reference evidence="1" key="1">
    <citation type="submission" date="2021-03" db="EMBL/GenBank/DDBJ databases">
        <title>Draft genome sequence of rust myrtle Austropuccinia psidii MF-1, a brazilian biotype.</title>
        <authorList>
            <person name="Quecine M.C."/>
            <person name="Pachon D.M.R."/>
            <person name="Bonatelli M.L."/>
            <person name="Correr F.H."/>
            <person name="Franceschini L.M."/>
            <person name="Leite T.F."/>
            <person name="Margarido G.R.A."/>
            <person name="Almeida C.A."/>
            <person name="Ferrarezi J.A."/>
            <person name="Labate C.A."/>
        </authorList>
    </citation>
    <scope>NUCLEOTIDE SEQUENCE</scope>
    <source>
        <strain evidence="1">MF-1</strain>
    </source>
</reference>
<name>A0A9Q3CCA5_9BASI</name>
<evidence type="ECO:0000313" key="2">
    <source>
        <dbReference type="Proteomes" id="UP000765509"/>
    </source>
</evidence>
<comment type="caution">
    <text evidence="1">The sequence shown here is derived from an EMBL/GenBank/DDBJ whole genome shotgun (WGS) entry which is preliminary data.</text>
</comment>
<accession>A0A9Q3CCA5</accession>
<proteinExistence type="predicted"/>
<evidence type="ECO:0000313" key="1">
    <source>
        <dbReference type="EMBL" id="MBW0481188.1"/>
    </source>
</evidence>
<sequence>MRRLDSLEQQTLNAQVTPVQVSTSKTWVSIASKTEIKGKSGKNLPEPSSQILNKFRPATIVLQTPPGFTGFDTVSPSSITNMINNVLNDLGTLVDSKSIELQGVKQLPSKDLQIYTSTHSEAGWLLLNKHHWTAQLNTTLKTHPA</sequence>
<dbReference type="AlphaFoldDB" id="A0A9Q3CCA5"/>
<dbReference type="EMBL" id="AVOT02006281">
    <property type="protein sequence ID" value="MBW0481188.1"/>
    <property type="molecule type" value="Genomic_DNA"/>
</dbReference>
<gene>
    <name evidence="1" type="ORF">O181_020903</name>
</gene>
<protein>
    <submittedName>
        <fullName evidence="1">Uncharacterized protein</fullName>
    </submittedName>
</protein>
<dbReference type="Proteomes" id="UP000765509">
    <property type="component" value="Unassembled WGS sequence"/>
</dbReference>
<organism evidence="1 2">
    <name type="scientific">Austropuccinia psidii MF-1</name>
    <dbReference type="NCBI Taxonomy" id="1389203"/>
    <lineage>
        <taxon>Eukaryota</taxon>
        <taxon>Fungi</taxon>
        <taxon>Dikarya</taxon>
        <taxon>Basidiomycota</taxon>
        <taxon>Pucciniomycotina</taxon>
        <taxon>Pucciniomycetes</taxon>
        <taxon>Pucciniales</taxon>
        <taxon>Sphaerophragmiaceae</taxon>
        <taxon>Austropuccinia</taxon>
    </lineage>
</organism>